<dbReference type="AlphaFoldDB" id="A0A517SMY7"/>
<reference evidence="1 2" key="1">
    <citation type="submission" date="2019-02" db="EMBL/GenBank/DDBJ databases">
        <title>Deep-cultivation of Planctomycetes and their phenomic and genomic characterization uncovers novel biology.</title>
        <authorList>
            <person name="Wiegand S."/>
            <person name="Jogler M."/>
            <person name="Boedeker C."/>
            <person name="Pinto D."/>
            <person name="Vollmers J."/>
            <person name="Rivas-Marin E."/>
            <person name="Kohn T."/>
            <person name="Peeters S.H."/>
            <person name="Heuer A."/>
            <person name="Rast P."/>
            <person name="Oberbeckmann S."/>
            <person name="Bunk B."/>
            <person name="Jeske O."/>
            <person name="Meyerdierks A."/>
            <person name="Storesund J.E."/>
            <person name="Kallscheuer N."/>
            <person name="Luecker S."/>
            <person name="Lage O.M."/>
            <person name="Pohl T."/>
            <person name="Merkel B.J."/>
            <person name="Hornburger P."/>
            <person name="Mueller R.-W."/>
            <person name="Bruemmer F."/>
            <person name="Labrenz M."/>
            <person name="Spormann A.M."/>
            <person name="Op den Camp H."/>
            <person name="Overmann J."/>
            <person name="Amann R."/>
            <person name="Jetten M.S.M."/>
            <person name="Mascher T."/>
            <person name="Medema M.H."/>
            <person name="Devos D.P."/>
            <person name="Kaster A.-K."/>
            <person name="Ovreas L."/>
            <person name="Rohde M."/>
            <person name="Galperin M.Y."/>
            <person name="Jogler C."/>
        </authorList>
    </citation>
    <scope>NUCLEOTIDE SEQUENCE [LARGE SCALE GENOMIC DNA]</scope>
    <source>
        <strain evidence="1 2">Pan44</strain>
    </source>
</reference>
<dbReference type="EMBL" id="CP036271">
    <property type="protein sequence ID" value="QDT57489.1"/>
    <property type="molecule type" value="Genomic_DNA"/>
</dbReference>
<name>A0A517SMY7_9PLAN</name>
<keyword evidence="2" id="KW-1185">Reference proteome</keyword>
<dbReference type="InParanoid" id="A0A517SMY7"/>
<dbReference type="KEGG" id="ccos:Pan44_55580"/>
<gene>
    <name evidence="1" type="ORF">Pan44_55580</name>
</gene>
<evidence type="ECO:0000313" key="2">
    <source>
        <dbReference type="Proteomes" id="UP000315700"/>
    </source>
</evidence>
<sequence length="129" mass="14640">MQLTIRDETTDGRAVSESVVDFLTETITVEELIRGRVYQEVQDYNLKKKEKFQGLVDPSADRTAAGRRDIDWKAQFQTACEAFRQNRVLILVDDRQVERLDQTIQLRPNVGEAPATSVTFLKLTPLVGG</sequence>
<proteinExistence type="predicted"/>
<dbReference type="OrthoDB" id="214814at2"/>
<dbReference type="Proteomes" id="UP000315700">
    <property type="component" value="Chromosome"/>
</dbReference>
<dbReference type="RefSeq" id="WP_145034834.1">
    <property type="nucleotide sequence ID" value="NZ_CP036271.1"/>
</dbReference>
<evidence type="ECO:0000313" key="1">
    <source>
        <dbReference type="EMBL" id="QDT57489.1"/>
    </source>
</evidence>
<organism evidence="1 2">
    <name type="scientific">Caulifigura coniformis</name>
    <dbReference type="NCBI Taxonomy" id="2527983"/>
    <lineage>
        <taxon>Bacteria</taxon>
        <taxon>Pseudomonadati</taxon>
        <taxon>Planctomycetota</taxon>
        <taxon>Planctomycetia</taxon>
        <taxon>Planctomycetales</taxon>
        <taxon>Planctomycetaceae</taxon>
        <taxon>Caulifigura</taxon>
    </lineage>
</organism>
<protein>
    <submittedName>
        <fullName evidence="1">Uncharacterized protein</fullName>
    </submittedName>
</protein>
<accession>A0A517SMY7</accession>